<dbReference type="InParanoid" id="F4X7M4"/>
<evidence type="ECO:0000313" key="2">
    <source>
        <dbReference type="EMBL" id="EGI57553.1"/>
    </source>
</evidence>
<keyword evidence="1" id="KW-0472">Membrane</keyword>
<reference evidence="2" key="1">
    <citation type="submission" date="2011-02" db="EMBL/GenBank/DDBJ databases">
        <title>The genome of the leaf-cutting ant Acromyrmex echinatior suggests key adaptations to social evolution and fungus farming.</title>
        <authorList>
            <person name="Nygaard S."/>
            <person name="Zhang G."/>
        </authorList>
    </citation>
    <scope>NUCLEOTIDE SEQUENCE</scope>
</reference>
<protein>
    <submittedName>
        <fullName evidence="2">Uncharacterized protein</fullName>
    </submittedName>
</protein>
<keyword evidence="3" id="KW-1185">Reference proteome</keyword>
<dbReference type="Proteomes" id="UP000007755">
    <property type="component" value="Unassembled WGS sequence"/>
</dbReference>
<feature type="transmembrane region" description="Helical" evidence="1">
    <location>
        <begin position="16"/>
        <end position="36"/>
    </location>
</feature>
<sequence>MEIEEEVKEKEEVSPLILVILVIVVLVNSGALVELLGSCSKKSNTSPTNKCLRDLLNIFHIPTVDAITTSSCLGLISNAGTKCCLSRLILLQYFWYNPLPSTPRGDVLDAKKLDKTSGTWS</sequence>
<evidence type="ECO:0000313" key="3">
    <source>
        <dbReference type="Proteomes" id="UP000007755"/>
    </source>
</evidence>
<keyword evidence="1" id="KW-0812">Transmembrane</keyword>
<keyword evidence="1" id="KW-1133">Transmembrane helix</keyword>
<organism evidence="3">
    <name type="scientific">Acromyrmex echinatior</name>
    <name type="common">Panamanian leafcutter ant</name>
    <name type="synonym">Acromyrmex octospinosus echinatior</name>
    <dbReference type="NCBI Taxonomy" id="103372"/>
    <lineage>
        <taxon>Eukaryota</taxon>
        <taxon>Metazoa</taxon>
        <taxon>Ecdysozoa</taxon>
        <taxon>Arthropoda</taxon>
        <taxon>Hexapoda</taxon>
        <taxon>Insecta</taxon>
        <taxon>Pterygota</taxon>
        <taxon>Neoptera</taxon>
        <taxon>Endopterygota</taxon>
        <taxon>Hymenoptera</taxon>
        <taxon>Apocrita</taxon>
        <taxon>Aculeata</taxon>
        <taxon>Formicoidea</taxon>
        <taxon>Formicidae</taxon>
        <taxon>Myrmicinae</taxon>
        <taxon>Acromyrmex</taxon>
    </lineage>
</organism>
<evidence type="ECO:0000256" key="1">
    <source>
        <dbReference type="SAM" id="Phobius"/>
    </source>
</evidence>
<accession>F4X7M4</accession>
<dbReference type="AlphaFoldDB" id="F4X7M4"/>
<gene>
    <name evidence="2" type="ORF">G5I_14408</name>
</gene>
<dbReference type="EMBL" id="GL888862">
    <property type="protein sequence ID" value="EGI57553.1"/>
    <property type="molecule type" value="Genomic_DNA"/>
</dbReference>
<proteinExistence type="predicted"/>
<name>F4X7M4_ACREC</name>